<dbReference type="FunFam" id="2.130.10.10:FF:001711">
    <property type="entry name" value="Transducin beta-like protein 3"/>
    <property type="match status" value="1"/>
</dbReference>
<keyword evidence="5" id="KW-1185">Reference proteome</keyword>
<evidence type="ECO:0000256" key="2">
    <source>
        <dbReference type="ARBA" id="ARBA00022737"/>
    </source>
</evidence>
<evidence type="ECO:0000313" key="5">
    <source>
        <dbReference type="Proteomes" id="UP000447434"/>
    </source>
</evidence>
<dbReference type="EMBL" id="WOCE01000013">
    <property type="protein sequence ID" value="KAE9601433.1"/>
    <property type="molecule type" value="Genomic_DNA"/>
</dbReference>
<dbReference type="InterPro" id="IPR015943">
    <property type="entry name" value="WD40/YVTN_repeat-like_dom_sf"/>
</dbReference>
<dbReference type="InterPro" id="IPR001680">
    <property type="entry name" value="WD40_rpt"/>
</dbReference>
<organism evidence="4 5">
    <name type="scientific">Lupinus albus</name>
    <name type="common">White lupine</name>
    <name type="synonym">Lupinus termis</name>
    <dbReference type="NCBI Taxonomy" id="3870"/>
    <lineage>
        <taxon>Eukaryota</taxon>
        <taxon>Viridiplantae</taxon>
        <taxon>Streptophyta</taxon>
        <taxon>Embryophyta</taxon>
        <taxon>Tracheophyta</taxon>
        <taxon>Spermatophyta</taxon>
        <taxon>Magnoliopsida</taxon>
        <taxon>eudicotyledons</taxon>
        <taxon>Gunneridae</taxon>
        <taxon>Pentapetalae</taxon>
        <taxon>rosids</taxon>
        <taxon>fabids</taxon>
        <taxon>Fabales</taxon>
        <taxon>Fabaceae</taxon>
        <taxon>Papilionoideae</taxon>
        <taxon>50 kb inversion clade</taxon>
        <taxon>genistoids sensu lato</taxon>
        <taxon>core genistoids</taxon>
        <taxon>Genisteae</taxon>
        <taxon>Lupinus</taxon>
    </lineage>
</organism>
<evidence type="ECO:0000256" key="3">
    <source>
        <dbReference type="PROSITE-ProRule" id="PRU00221"/>
    </source>
</evidence>
<dbReference type="PANTHER" id="PTHR19879:SF9">
    <property type="entry name" value="TRANSCRIPTION INITIATION FACTOR TFIID SUBUNIT 5"/>
    <property type="match status" value="1"/>
</dbReference>
<accession>A0A6A4PIP6</accession>
<feature type="repeat" description="WD" evidence="3">
    <location>
        <begin position="98"/>
        <end position="132"/>
    </location>
</feature>
<keyword evidence="1 3" id="KW-0853">WD repeat</keyword>
<dbReference type="Proteomes" id="UP000447434">
    <property type="component" value="Chromosome 13"/>
</dbReference>
<dbReference type="PROSITE" id="PS50082">
    <property type="entry name" value="WD_REPEATS_2"/>
    <property type="match status" value="2"/>
</dbReference>
<dbReference type="Pfam" id="PF00400">
    <property type="entry name" value="WD40"/>
    <property type="match status" value="4"/>
</dbReference>
<dbReference type="InterPro" id="IPR036322">
    <property type="entry name" value="WD40_repeat_dom_sf"/>
</dbReference>
<dbReference type="AlphaFoldDB" id="A0A6A4PIP6"/>
<dbReference type="SMART" id="SM00320">
    <property type="entry name" value="WD40"/>
    <property type="match status" value="5"/>
</dbReference>
<dbReference type="CDD" id="cd00200">
    <property type="entry name" value="WD40"/>
    <property type="match status" value="1"/>
</dbReference>
<evidence type="ECO:0000256" key="1">
    <source>
        <dbReference type="ARBA" id="ARBA00022574"/>
    </source>
</evidence>
<reference evidence="5" key="1">
    <citation type="journal article" date="2020" name="Nat. Commun.">
        <title>Genome sequence of the cluster root forming white lupin.</title>
        <authorList>
            <person name="Hufnagel B."/>
            <person name="Marques A."/>
            <person name="Soriano A."/>
            <person name="Marques L."/>
            <person name="Divol F."/>
            <person name="Doumas P."/>
            <person name="Sallet E."/>
            <person name="Mancinotti D."/>
            <person name="Carrere S."/>
            <person name="Marande W."/>
            <person name="Arribat S."/>
            <person name="Keller J."/>
            <person name="Huneau C."/>
            <person name="Blein T."/>
            <person name="Aime D."/>
            <person name="Laguerre M."/>
            <person name="Taylor J."/>
            <person name="Schubert V."/>
            <person name="Nelson M."/>
            <person name="Geu-Flores F."/>
            <person name="Crespi M."/>
            <person name="Gallardo-Guerrero K."/>
            <person name="Delaux P.-M."/>
            <person name="Salse J."/>
            <person name="Berges H."/>
            <person name="Guyot R."/>
            <person name="Gouzy J."/>
            <person name="Peret B."/>
        </authorList>
    </citation>
    <scope>NUCLEOTIDE SEQUENCE [LARGE SCALE GENOMIC DNA]</scope>
    <source>
        <strain evidence="5">cv. Amiga</strain>
    </source>
</reference>
<name>A0A6A4PIP6_LUPAL</name>
<protein>
    <submittedName>
        <fullName evidence="4">Putative transcription factor WD40-like family</fullName>
    </submittedName>
</protein>
<dbReference type="PANTHER" id="PTHR19879">
    <property type="entry name" value="TRANSCRIPTION INITIATION FACTOR TFIID"/>
    <property type="match status" value="1"/>
</dbReference>
<dbReference type="PROSITE" id="PS00678">
    <property type="entry name" value="WD_REPEATS_1"/>
    <property type="match status" value="1"/>
</dbReference>
<feature type="repeat" description="WD" evidence="3">
    <location>
        <begin position="56"/>
        <end position="97"/>
    </location>
</feature>
<proteinExistence type="predicted"/>
<evidence type="ECO:0000313" key="4">
    <source>
        <dbReference type="EMBL" id="KAE9601433.1"/>
    </source>
</evidence>
<dbReference type="InterPro" id="IPR019775">
    <property type="entry name" value="WD40_repeat_CS"/>
</dbReference>
<dbReference type="Gene3D" id="2.130.10.10">
    <property type="entry name" value="YVTN repeat-like/Quinoprotein amine dehydrogenase"/>
    <property type="match status" value="1"/>
</dbReference>
<sequence>MESLRLKANYRCVPSLQQFYTGGPYAVSSDGSFIACACADSIKIVDSANSSIRSILDGDSESVTALALSPDDKLLFSSSHSRQIRVWDLSTLKCVRSWKGHDGPVMSMACHPSGGLLGTGGADRKVLVWDVDGGFCTHFFKGHGGVVSCVMFHPDPKKQLLFSGSDDGGDNATIRVWDVSKTKKKNCIATLDNHRSAVTSIAVSEDGWTLLSAGRDKAGSTRLHITFFF</sequence>
<comment type="caution">
    <text evidence="4">The sequence shown here is derived from an EMBL/GenBank/DDBJ whole genome shotgun (WGS) entry which is preliminary data.</text>
</comment>
<dbReference type="OrthoDB" id="5414888at2759"/>
<dbReference type="PROSITE" id="PS50294">
    <property type="entry name" value="WD_REPEATS_REGION"/>
    <property type="match status" value="2"/>
</dbReference>
<dbReference type="FunFam" id="2.130.10.10:FF:002456">
    <property type="entry name" value="Transducin beta-like protein 3"/>
    <property type="match status" value="1"/>
</dbReference>
<dbReference type="SUPFAM" id="SSF50978">
    <property type="entry name" value="WD40 repeat-like"/>
    <property type="match status" value="1"/>
</dbReference>
<keyword evidence="2" id="KW-0677">Repeat</keyword>
<gene>
    <name evidence="4" type="ORF">Lalb_Chr13g0297791</name>
</gene>